<name>D3PXL5_STANL</name>
<dbReference type="RefSeq" id="WP_013018916.1">
    <property type="nucleotide sequence ID" value="NC_013947.1"/>
</dbReference>
<protein>
    <submittedName>
        <fullName evidence="5">ABC-type branched-chain amino acid transport systems periplasmic component-like protein</fullName>
    </submittedName>
</protein>
<keyword evidence="2 3" id="KW-0732">Signal</keyword>
<dbReference type="STRING" id="446470.Snas_3688"/>
<evidence type="ECO:0000256" key="3">
    <source>
        <dbReference type="SAM" id="SignalP"/>
    </source>
</evidence>
<dbReference type="OrthoDB" id="3759485at2"/>
<dbReference type="AlphaFoldDB" id="D3PXL5"/>
<evidence type="ECO:0000259" key="4">
    <source>
        <dbReference type="Pfam" id="PF13458"/>
    </source>
</evidence>
<reference evidence="5 6" key="1">
    <citation type="journal article" date="2009" name="Stand. Genomic Sci.">
        <title>Complete genome sequence of Stackebrandtia nassauensis type strain (LLR-40K-21).</title>
        <authorList>
            <person name="Munk C."/>
            <person name="Lapidus A."/>
            <person name="Copeland A."/>
            <person name="Jando M."/>
            <person name="Mayilraj S."/>
            <person name="Glavina Del Rio T."/>
            <person name="Nolan M."/>
            <person name="Chen F."/>
            <person name="Lucas S."/>
            <person name="Tice H."/>
            <person name="Cheng J.F."/>
            <person name="Han C."/>
            <person name="Detter J.C."/>
            <person name="Bruce D."/>
            <person name="Goodwin L."/>
            <person name="Chain P."/>
            <person name="Pitluck S."/>
            <person name="Goker M."/>
            <person name="Ovchinikova G."/>
            <person name="Pati A."/>
            <person name="Ivanova N."/>
            <person name="Mavromatis K."/>
            <person name="Chen A."/>
            <person name="Palaniappan K."/>
            <person name="Land M."/>
            <person name="Hauser L."/>
            <person name="Chang Y.J."/>
            <person name="Jeffries C.D."/>
            <person name="Bristow J."/>
            <person name="Eisen J.A."/>
            <person name="Markowitz V."/>
            <person name="Hugenholtz P."/>
            <person name="Kyrpides N.C."/>
            <person name="Klenk H.P."/>
        </authorList>
    </citation>
    <scope>NUCLEOTIDE SEQUENCE [LARGE SCALE GENOMIC DNA]</scope>
    <source>
        <strain evidence="6">DSM 44728 / CIP 108903 / NRRL B-16338 / NBRC 102104 / LLR-40K-21</strain>
    </source>
</reference>
<dbReference type="SUPFAM" id="SSF53822">
    <property type="entry name" value="Periplasmic binding protein-like I"/>
    <property type="match status" value="1"/>
</dbReference>
<proteinExistence type="inferred from homology"/>
<evidence type="ECO:0000313" key="6">
    <source>
        <dbReference type="Proteomes" id="UP000000844"/>
    </source>
</evidence>
<gene>
    <name evidence="5" type="ordered locus">Snas_3688</name>
</gene>
<keyword evidence="6" id="KW-1185">Reference proteome</keyword>
<evidence type="ECO:0000256" key="2">
    <source>
        <dbReference type="ARBA" id="ARBA00022729"/>
    </source>
</evidence>
<sequence>MSIRLTRRRFLSLTSAGLVATPLAACTSSDPNPDTLKIGWVGPLTGKVKIVGEEMRTAAELYLKLKNDKLGGRKAELVVVDEGDTPKDAMPKVQELIKDDEITALTGILYSPTYLATAELAQERGIPLLGSGGRPEMDPEKLNNLDGLWHTSWINGQTSEALAPYVYKEIGGPVYVIGPDDAGGYGYTKTFAKTYKELGGKLANPGGKPTMTPYPETSDWTVYLDEIHNSKAEAVFVFYGGESAVGFVKQYAASDVKKIPLFTSFITEGSVLQAQGKAALGIKSSVPYATDLDNNANRKLISAWSDAREDLPSTMAVGAWDSMLVLDMAIGRIPDGEEVTREAVKKQIDSLGEIESPRGVWQMGEKTHAPVQRYYLREVRKDGEVISNVALKTLATLGE</sequence>
<dbReference type="eggNOG" id="COG0683">
    <property type="taxonomic scope" value="Bacteria"/>
</dbReference>
<feature type="chain" id="PRO_5038484577" evidence="3">
    <location>
        <begin position="21"/>
        <end position="399"/>
    </location>
</feature>
<comment type="similarity">
    <text evidence="1">Belongs to the leucine-binding protein family.</text>
</comment>
<dbReference type="PANTHER" id="PTHR30483:SF6">
    <property type="entry name" value="PERIPLASMIC BINDING PROTEIN OF ABC TRANSPORTER FOR NATURAL AMINO ACIDS"/>
    <property type="match status" value="1"/>
</dbReference>
<accession>D3PXL5</accession>
<dbReference type="HOGENOM" id="CLU_027128_1_2_11"/>
<dbReference type="PANTHER" id="PTHR30483">
    <property type="entry name" value="LEUCINE-SPECIFIC-BINDING PROTEIN"/>
    <property type="match status" value="1"/>
</dbReference>
<dbReference type="InterPro" id="IPR006311">
    <property type="entry name" value="TAT_signal"/>
</dbReference>
<dbReference type="KEGG" id="sna:Snas_3688"/>
<dbReference type="Gene3D" id="3.40.50.2300">
    <property type="match status" value="2"/>
</dbReference>
<dbReference type="Pfam" id="PF13458">
    <property type="entry name" value="Peripla_BP_6"/>
    <property type="match status" value="1"/>
</dbReference>
<dbReference type="Proteomes" id="UP000000844">
    <property type="component" value="Chromosome"/>
</dbReference>
<dbReference type="InterPro" id="IPR028082">
    <property type="entry name" value="Peripla_BP_I"/>
</dbReference>
<evidence type="ECO:0000256" key="1">
    <source>
        <dbReference type="ARBA" id="ARBA00010062"/>
    </source>
</evidence>
<feature type="signal peptide" evidence="3">
    <location>
        <begin position="1"/>
        <end position="20"/>
    </location>
</feature>
<dbReference type="PROSITE" id="PS51318">
    <property type="entry name" value="TAT"/>
    <property type="match status" value="1"/>
</dbReference>
<dbReference type="EMBL" id="CP001778">
    <property type="protein sequence ID" value="ADD43345.1"/>
    <property type="molecule type" value="Genomic_DNA"/>
</dbReference>
<organism evidence="5 6">
    <name type="scientific">Stackebrandtia nassauensis (strain DSM 44728 / CIP 108903 / NRRL B-16338 / NBRC 102104 / LLR-40K-21)</name>
    <dbReference type="NCBI Taxonomy" id="446470"/>
    <lineage>
        <taxon>Bacteria</taxon>
        <taxon>Bacillati</taxon>
        <taxon>Actinomycetota</taxon>
        <taxon>Actinomycetes</taxon>
        <taxon>Glycomycetales</taxon>
        <taxon>Glycomycetaceae</taxon>
        <taxon>Stackebrandtia</taxon>
    </lineage>
</organism>
<evidence type="ECO:0000313" key="5">
    <source>
        <dbReference type="EMBL" id="ADD43345.1"/>
    </source>
</evidence>
<dbReference type="InterPro" id="IPR051010">
    <property type="entry name" value="BCAA_transport"/>
</dbReference>
<dbReference type="InterPro" id="IPR028081">
    <property type="entry name" value="Leu-bd"/>
</dbReference>
<feature type="domain" description="Leucine-binding protein" evidence="4">
    <location>
        <begin position="35"/>
        <end position="383"/>
    </location>
</feature>